<keyword evidence="18 26" id="KW-0675">Receptor</keyword>
<feature type="domain" description="Protein kinase" evidence="25">
    <location>
        <begin position="593"/>
        <end position="870"/>
    </location>
</feature>
<keyword evidence="10 26" id="KW-0418">Kinase</keyword>
<dbReference type="PANTHER" id="PTHR45631:SF68">
    <property type="entry name" value="REPEAT FAMILY PROTEIN, PUTATIVE, EXPRESSED-RELATED"/>
    <property type="match status" value="1"/>
</dbReference>
<accession>A0AAV6ME91</accession>
<keyword evidence="7 23" id="KW-0812">Transmembrane</keyword>
<evidence type="ECO:0000256" key="2">
    <source>
        <dbReference type="ARBA" id="ARBA00009053"/>
    </source>
</evidence>
<evidence type="ECO:0000256" key="24">
    <source>
        <dbReference type="SAM" id="SignalP"/>
    </source>
</evidence>
<evidence type="ECO:0000256" key="1">
    <source>
        <dbReference type="ARBA" id="ARBA00004167"/>
    </source>
</evidence>
<name>A0AAV6ME91_9ROSI</name>
<dbReference type="AlphaFoldDB" id="A0AAV6ME91"/>
<dbReference type="Proteomes" id="UP000685013">
    <property type="component" value="Chromosome 14"/>
</dbReference>
<dbReference type="GO" id="GO:0043565">
    <property type="term" value="F:sequence-specific DNA binding"/>
    <property type="evidence" value="ECO:0007669"/>
    <property type="project" value="InterPro"/>
</dbReference>
<comment type="catalytic activity">
    <reaction evidence="19">
        <text>L-threonyl-[protein] + ATP = O-phospho-L-threonyl-[protein] + ADP + H(+)</text>
        <dbReference type="Rhea" id="RHEA:46608"/>
        <dbReference type="Rhea" id="RHEA-COMP:11060"/>
        <dbReference type="Rhea" id="RHEA-COMP:11605"/>
        <dbReference type="ChEBI" id="CHEBI:15378"/>
        <dbReference type="ChEBI" id="CHEBI:30013"/>
        <dbReference type="ChEBI" id="CHEBI:30616"/>
        <dbReference type="ChEBI" id="CHEBI:61977"/>
        <dbReference type="ChEBI" id="CHEBI:456216"/>
        <dbReference type="EC" id="2.7.11.1"/>
    </reaction>
</comment>
<evidence type="ECO:0000256" key="12">
    <source>
        <dbReference type="ARBA" id="ARBA00022989"/>
    </source>
</evidence>
<dbReference type="Pfam" id="PF12819">
    <property type="entry name" value="Malectin_like"/>
    <property type="match status" value="1"/>
</dbReference>
<evidence type="ECO:0000256" key="22">
    <source>
        <dbReference type="SAM" id="MobiDB-lite"/>
    </source>
</evidence>
<dbReference type="InterPro" id="IPR001611">
    <property type="entry name" value="Leu-rich_rpt"/>
</dbReference>
<organism evidence="26 27">
    <name type="scientific">Cucurbita argyrosperma subsp. sororia</name>
    <dbReference type="NCBI Taxonomy" id="37648"/>
    <lineage>
        <taxon>Eukaryota</taxon>
        <taxon>Viridiplantae</taxon>
        <taxon>Streptophyta</taxon>
        <taxon>Embryophyta</taxon>
        <taxon>Tracheophyta</taxon>
        <taxon>Spermatophyta</taxon>
        <taxon>Magnoliopsida</taxon>
        <taxon>eudicotyledons</taxon>
        <taxon>Gunneridae</taxon>
        <taxon>Pentapetalae</taxon>
        <taxon>rosids</taxon>
        <taxon>fabids</taxon>
        <taxon>Cucurbitales</taxon>
        <taxon>Cucurbitaceae</taxon>
        <taxon>Cucurbiteae</taxon>
        <taxon>Cucurbita</taxon>
    </lineage>
</organism>
<dbReference type="FunFam" id="1.10.510.10:FF:000146">
    <property type="entry name" value="LRR receptor-like serine/threonine-protein kinase IOS1"/>
    <property type="match status" value="1"/>
</dbReference>
<keyword evidence="4" id="KW-0723">Serine/threonine-protein kinase</keyword>
<dbReference type="InterPro" id="IPR008271">
    <property type="entry name" value="Ser/Thr_kinase_AS"/>
</dbReference>
<keyword evidence="8 24" id="KW-0732">Signal</keyword>
<dbReference type="InterPro" id="IPR024788">
    <property type="entry name" value="Malectin-like_Carb-bd_dom"/>
</dbReference>
<dbReference type="FunFam" id="3.30.200.20:FF:000394">
    <property type="entry name" value="Leucine-rich repeat receptor-like protein kinase"/>
    <property type="match status" value="1"/>
</dbReference>
<keyword evidence="12 23" id="KW-1133">Transmembrane helix</keyword>
<comment type="caution">
    <text evidence="26">The sequence shown here is derived from an EMBL/GenBank/DDBJ whole genome shotgun (WGS) entry which is preliminary data.</text>
</comment>
<feature type="non-terminal residue" evidence="26">
    <location>
        <position position="1"/>
    </location>
</feature>
<keyword evidence="5" id="KW-0597">Phosphoprotein</keyword>
<evidence type="ECO:0000256" key="13">
    <source>
        <dbReference type="ARBA" id="ARBA00023015"/>
    </source>
</evidence>
<evidence type="ECO:0000256" key="19">
    <source>
        <dbReference type="ARBA" id="ARBA00047899"/>
    </source>
</evidence>
<dbReference type="Pfam" id="PF00560">
    <property type="entry name" value="LRR_1"/>
    <property type="match status" value="2"/>
</dbReference>
<keyword evidence="6" id="KW-0808">Transferase</keyword>
<dbReference type="GO" id="GO:0004674">
    <property type="term" value="F:protein serine/threonine kinase activity"/>
    <property type="evidence" value="ECO:0007669"/>
    <property type="project" value="UniProtKB-KW"/>
</dbReference>
<evidence type="ECO:0000256" key="8">
    <source>
        <dbReference type="ARBA" id="ARBA00022729"/>
    </source>
</evidence>
<evidence type="ECO:0000256" key="23">
    <source>
        <dbReference type="SAM" id="Phobius"/>
    </source>
</evidence>
<proteinExistence type="inferred from homology"/>
<feature type="transmembrane region" description="Helical" evidence="23">
    <location>
        <begin position="522"/>
        <end position="546"/>
    </location>
</feature>
<comment type="catalytic activity">
    <reaction evidence="20">
        <text>L-seryl-[protein] + ATP = O-phospho-L-seryl-[protein] + ADP + H(+)</text>
        <dbReference type="Rhea" id="RHEA:17989"/>
        <dbReference type="Rhea" id="RHEA-COMP:9863"/>
        <dbReference type="Rhea" id="RHEA-COMP:11604"/>
        <dbReference type="ChEBI" id="CHEBI:15378"/>
        <dbReference type="ChEBI" id="CHEBI:29999"/>
        <dbReference type="ChEBI" id="CHEBI:30616"/>
        <dbReference type="ChEBI" id="CHEBI:83421"/>
        <dbReference type="ChEBI" id="CHEBI:456216"/>
        <dbReference type="EC" id="2.7.11.1"/>
    </reaction>
</comment>
<feature type="chain" id="PRO_5043518200" description="non-specific serine/threonine protein kinase" evidence="24">
    <location>
        <begin position="20"/>
        <end position="1152"/>
    </location>
</feature>
<dbReference type="InterPro" id="IPR003956">
    <property type="entry name" value="Transcrpt_fac_NFYB/HAP3_CS"/>
</dbReference>
<evidence type="ECO:0000256" key="15">
    <source>
        <dbReference type="ARBA" id="ARBA00023136"/>
    </source>
</evidence>
<gene>
    <name evidence="26" type="ORF">SDJN03_20585</name>
</gene>
<keyword evidence="11 21" id="KW-0067">ATP-binding</keyword>
<dbReference type="CDD" id="cd14066">
    <property type="entry name" value="STKc_IRAK"/>
    <property type="match status" value="1"/>
</dbReference>
<evidence type="ECO:0000256" key="5">
    <source>
        <dbReference type="ARBA" id="ARBA00022553"/>
    </source>
</evidence>
<dbReference type="Pfam" id="PF00808">
    <property type="entry name" value="CBFD_NFYB_HMF"/>
    <property type="match status" value="1"/>
</dbReference>
<dbReference type="PROSITE" id="PS00107">
    <property type="entry name" value="PROTEIN_KINASE_ATP"/>
    <property type="match status" value="1"/>
</dbReference>
<evidence type="ECO:0000256" key="11">
    <source>
        <dbReference type="ARBA" id="ARBA00022840"/>
    </source>
</evidence>
<dbReference type="PROSITE" id="PS00108">
    <property type="entry name" value="PROTEIN_KINASE_ST"/>
    <property type="match status" value="1"/>
</dbReference>
<dbReference type="InterPro" id="IPR000719">
    <property type="entry name" value="Prot_kinase_dom"/>
</dbReference>
<evidence type="ECO:0000313" key="26">
    <source>
        <dbReference type="EMBL" id="KAG6580583.1"/>
    </source>
</evidence>
<dbReference type="FunFam" id="3.80.10.10:FF:001357">
    <property type="entry name" value="Leucine-rich repeat protein kinase family protein"/>
    <property type="match status" value="1"/>
</dbReference>
<evidence type="ECO:0000256" key="18">
    <source>
        <dbReference type="ARBA" id="ARBA00023170"/>
    </source>
</evidence>
<dbReference type="InterPro" id="IPR001245">
    <property type="entry name" value="Ser-Thr/Tyr_kinase_cat_dom"/>
</dbReference>
<feature type="region of interest" description="Disordered" evidence="22">
    <location>
        <begin position="1083"/>
        <end position="1110"/>
    </location>
</feature>
<sequence length="1152" mass="128058">METKLLLLFLLFLFHACFAQMPGFVSLDCGGQESFTDDIGLEWVPDTQIRFGEAINISVANETKKQYLTLRHFPADSRKYCYSLNVTSRTRYLLRATFLYGNFDNNNVYPKFDISLGATHWSTIVISDANTIEVRELIFLASTPTVSVCLSNATTGQPFISTLELRQFNGSTYYTEFEDQFYLSVSARINFGADSEAPVRYPDDPFDRIWESDSVRKANYLVDVAAGTEKISTKMPIDVDRDERPPQKVMQTAVVGRNGSLTYRLNLDGFPGFGWAVTYFAEIEDLGPTDTRKFRLVLPGMPDISKAVVNIEENAQGKYRLYEPGFTNLTFPFVLSFRFGKTSDSSLGPLLNAMEINKYLEKSDGSLDGAAVASVISKLSSSDWDEGGDPCMPVPWSWLQCNSDPRSRIVKISLSKKNLTGSIPTDLAKLSGLVELWLDGNSFVGPIPDFTGCAELKILHLENNQLTGELPSSLANLPSLRELYVQNNMLSGTVPSGLLNKNLVIDYSGNINLHEGGKKNHVYIIVGSVIGALVLLLATVVSCYFLQKGRKRYQEQDLLEESLPVQRFASSKGDAPKETAHCFSVNEIVEATRDFERKIGSGGFGVVYYGKLNDGKEIAVKVLTNNSFQGKREFANEVTLLSRIHHRNLVQFLGYCQEEDRSMLVYEFMHNGTLKEHLYGPLVREKTISWIKRLEIAEDSARGIEYLHTGCIPAIIHRDLKSSNILLDRHMKAKVSDFGLSKLAVDGVSHVSSIVRGTVGYLDPEYYISQQLTDKSDVYSFGVILLELISGQEAISNVNFGVNCRNIVQWAKLHIESGDIQGIIDPSLRNEYDIQSMWKIAEKALMCVQPHGHLRPSISEVLKEIQDSLLIEREATATREGNSDDMSRNSIHSLNMGSLDLCGNENYVSFDESMARPTASRLLFPIFTIVRSIPPLHFHPILLLLSLSLSRPNYKSSVSPNRVLAKMADAPASPGGGSHESGEQSPRSNVREQDRFLPIANISRIMKKALPANGKIAKDAKETVQECVSEFISFITSEASDKCQREKRKTINGDDLLWAMATLGFEDYIDPLKTYLTKYREGDTKGSAKGGDASAKKEAHPTSVPQIAHGGSFSQGVNYATSQSQAQHLMVPMQVRTQYFQPTPGGSHSFVA</sequence>
<dbReference type="GO" id="GO:0016020">
    <property type="term" value="C:membrane"/>
    <property type="evidence" value="ECO:0007669"/>
    <property type="project" value="UniProtKB-SubCell"/>
</dbReference>
<evidence type="ECO:0000256" key="14">
    <source>
        <dbReference type="ARBA" id="ARBA00023125"/>
    </source>
</evidence>
<dbReference type="Pfam" id="PF07714">
    <property type="entry name" value="PK_Tyr_Ser-Thr"/>
    <property type="match status" value="1"/>
</dbReference>
<evidence type="ECO:0000256" key="6">
    <source>
        <dbReference type="ARBA" id="ARBA00022679"/>
    </source>
</evidence>
<evidence type="ECO:0000256" key="17">
    <source>
        <dbReference type="ARBA" id="ARBA00023163"/>
    </source>
</evidence>
<dbReference type="PROSITE" id="PS00685">
    <property type="entry name" value="NFYB_HAP3"/>
    <property type="match status" value="1"/>
</dbReference>
<dbReference type="InterPro" id="IPR003958">
    <property type="entry name" value="CBFA_NFYB_domain"/>
</dbReference>
<protein>
    <recommendedName>
        <fullName evidence="3">non-specific serine/threonine protein kinase</fullName>
        <ecNumber evidence="3">2.7.11.1</ecNumber>
    </recommendedName>
</protein>
<keyword evidence="16" id="KW-0010">Activator</keyword>
<dbReference type="PANTHER" id="PTHR45631">
    <property type="entry name" value="OS07G0107800 PROTEIN-RELATED"/>
    <property type="match status" value="1"/>
</dbReference>
<dbReference type="SMART" id="SM00220">
    <property type="entry name" value="S_TKc"/>
    <property type="match status" value="1"/>
</dbReference>
<dbReference type="GO" id="GO:0005524">
    <property type="term" value="F:ATP binding"/>
    <property type="evidence" value="ECO:0007669"/>
    <property type="project" value="UniProtKB-UniRule"/>
</dbReference>
<keyword evidence="15 23" id="KW-0472">Membrane</keyword>
<feature type="binding site" evidence="21">
    <location>
        <position position="621"/>
    </location>
    <ligand>
        <name>ATP</name>
        <dbReference type="ChEBI" id="CHEBI:30616"/>
    </ligand>
</feature>
<keyword evidence="27" id="KW-1185">Reference proteome</keyword>
<comment type="subcellular location">
    <subcellularLocation>
        <location evidence="1">Membrane</location>
        <topology evidence="1">Single-pass membrane protein</topology>
    </subcellularLocation>
</comment>
<dbReference type="EMBL" id="JAGKQH010000014">
    <property type="protein sequence ID" value="KAG6580583.1"/>
    <property type="molecule type" value="Genomic_DNA"/>
</dbReference>
<evidence type="ECO:0000256" key="20">
    <source>
        <dbReference type="ARBA" id="ARBA00048679"/>
    </source>
</evidence>
<feature type="signal peptide" evidence="24">
    <location>
        <begin position="1"/>
        <end position="19"/>
    </location>
</feature>
<keyword evidence="13" id="KW-0805">Transcription regulation</keyword>
<keyword evidence="9 21" id="KW-0547">Nucleotide-binding</keyword>
<evidence type="ECO:0000259" key="25">
    <source>
        <dbReference type="PROSITE" id="PS50011"/>
    </source>
</evidence>
<evidence type="ECO:0000256" key="3">
    <source>
        <dbReference type="ARBA" id="ARBA00012513"/>
    </source>
</evidence>
<evidence type="ECO:0000256" key="4">
    <source>
        <dbReference type="ARBA" id="ARBA00022527"/>
    </source>
</evidence>
<comment type="similarity">
    <text evidence="2">Belongs to the NFYB/HAP3 subunit family.</text>
</comment>
<dbReference type="CDD" id="cd22907">
    <property type="entry name" value="HFD_NFYB"/>
    <property type="match status" value="1"/>
</dbReference>
<evidence type="ECO:0000256" key="7">
    <source>
        <dbReference type="ARBA" id="ARBA00022692"/>
    </source>
</evidence>
<dbReference type="PROSITE" id="PS50011">
    <property type="entry name" value="PROTEIN_KINASE_DOM"/>
    <property type="match status" value="1"/>
</dbReference>
<evidence type="ECO:0000256" key="21">
    <source>
        <dbReference type="PROSITE-ProRule" id="PRU10141"/>
    </source>
</evidence>
<keyword evidence="14" id="KW-0238">DNA-binding</keyword>
<dbReference type="GO" id="GO:0006355">
    <property type="term" value="P:regulation of DNA-templated transcription"/>
    <property type="evidence" value="ECO:0007669"/>
    <property type="project" value="InterPro"/>
</dbReference>
<dbReference type="InterPro" id="IPR017441">
    <property type="entry name" value="Protein_kinase_ATP_BS"/>
</dbReference>
<dbReference type="GO" id="GO:0005634">
    <property type="term" value="C:nucleus"/>
    <property type="evidence" value="ECO:0007669"/>
    <property type="project" value="InterPro"/>
</dbReference>
<evidence type="ECO:0000256" key="10">
    <source>
        <dbReference type="ARBA" id="ARBA00022777"/>
    </source>
</evidence>
<evidence type="ECO:0000313" key="27">
    <source>
        <dbReference type="Proteomes" id="UP000685013"/>
    </source>
</evidence>
<evidence type="ECO:0000256" key="9">
    <source>
        <dbReference type="ARBA" id="ARBA00022741"/>
    </source>
</evidence>
<feature type="region of interest" description="Disordered" evidence="22">
    <location>
        <begin position="968"/>
        <end position="993"/>
    </location>
</feature>
<dbReference type="FunFam" id="1.10.20.10:FF:000035">
    <property type="entry name" value="Nuclear transcription factor Y subunit B-3"/>
    <property type="match status" value="1"/>
</dbReference>
<keyword evidence="17" id="KW-0804">Transcription</keyword>
<reference evidence="26 27" key="1">
    <citation type="journal article" date="2021" name="Hortic Res">
        <title>The domestication of Cucurbita argyrosperma as revealed by the genome of its wild relative.</title>
        <authorList>
            <person name="Barrera-Redondo J."/>
            <person name="Sanchez-de la Vega G."/>
            <person name="Aguirre-Liguori J.A."/>
            <person name="Castellanos-Morales G."/>
            <person name="Gutierrez-Guerrero Y.T."/>
            <person name="Aguirre-Dugua X."/>
            <person name="Aguirre-Planter E."/>
            <person name="Tenaillon M.I."/>
            <person name="Lira-Saade R."/>
            <person name="Eguiarte L.E."/>
        </authorList>
    </citation>
    <scope>NUCLEOTIDE SEQUENCE [LARGE SCALE GENOMIC DNA]</scope>
    <source>
        <strain evidence="26">JBR-2021</strain>
    </source>
</reference>
<dbReference type="EC" id="2.7.11.1" evidence="3"/>
<evidence type="ECO:0000256" key="16">
    <source>
        <dbReference type="ARBA" id="ARBA00023159"/>
    </source>
</evidence>